<sequence>MDFLDRFEACIMSGAIGDAWGSSYENEVKTENSQIYYLGKRNTRRRVWSITDDTQMTLATCEVLTEGKFNPENLINKFTEYYRSGNLKGIGASTLKAILDTEAGIHWSQAGRIGEFAAGNGGAMRIAPFAFFQDVTRSDIYEACKVTHRNDEAFAGAFAVFLSIKAILNSDWNGRNNLFEIIIPEIPDTNVRDRLIEINYKGNRCSISEISKLGNNGYVVNSVPFAIFCSTKILDLGLEKVFQEIIDCGGDTDTNASIAGQIAGTLIGTKNIPEELILKLKNLPDYNWIKEIIETTKHKIRLKF</sequence>
<comment type="caution">
    <text evidence="4">The sequence shown here is derived from an EMBL/GenBank/DDBJ whole genome shotgun (WGS) entry which is preliminary data.</text>
</comment>
<dbReference type="AlphaFoldDB" id="A0A202BZ48"/>
<proteinExistence type="inferred from homology"/>
<dbReference type="EMBL" id="MVAG01000122">
    <property type="protein sequence ID" value="OVE56572.1"/>
    <property type="molecule type" value="Genomic_DNA"/>
</dbReference>
<feature type="binding site" evidence="3">
    <location>
        <position position="53"/>
    </location>
    <ligand>
        <name>Mg(2+)</name>
        <dbReference type="ChEBI" id="CHEBI:18420"/>
        <label>1</label>
    </ligand>
</feature>
<dbReference type="SUPFAM" id="SSF101478">
    <property type="entry name" value="ADP-ribosylglycohydrolase"/>
    <property type="match status" value="1"/>
</dbReference>
<dbReference type="GO" id="GO:0046872">
    <property type="term" value="F:metal ion binding"/>
    <property type="evidence" value="ECO:0007669"/>
    <property type="project" value="UniProtKB-KW"/>
</dbReference>
<organism evidence="4 5">
    <name type="scientific">Chryseobacterium mucoviscidosis</name>
    <dbReference type="NCBI Taxonomy" id="1945581"/>
    <lineage>
        <taxon>Bacteria</taxon>
        <taxon>Pseudomonadati</taxon>
        <taxon>Bacteroidota</taxon>
        <taxon>Flavobacteriia</taxon>
        <taxon>Flavobacteriales</taxon>
        <taxon>Weeksellaceae</taxon>
        <taxon>Chryseobacterium group</taxon>
        <taxon>Chryseobacterium</taxon>
    </lineage>
</organism>
<keyword evidence="5" id="KW-1185">Reference proteome</keyword>
<feature type="binding site" evidence="3">
    <location>
        <position position="52"/>
    </location>
    <ligand>
        <name>Mg(2+)</name>
        <dbReference type="ChEBI" id="CHEBI:18420"/>
        <label>1</label>
    </ligand>
</feature>
<dbReference type="Proteomes" id="UP000196355">
    <property type="component" value="Unassembled WGS sequence"/>
</dbReference>
<feature type="binding site" evidence="3">
    <location>
        <position position="51"/>
    </location>
    <ligand>
        <name>Mg(2+)</name>
        <dbReference type="ChEBI" id="CHEBI:18420"/>
        <label>1</label>
    </ligand>
</feature>
<evidence type="ECO:0008006" key="6">
    <source>
        <dbReference type="Google" id="ProtNLM"/>
    </source>
</evidence>
<dbReference type="Pfam" id="PF03747">
    <property type="entry name" value="ADP_ribosyl_GH"/>
    <property type="match status" value="1"/>
</dbReference>
<comment type="cofactor">
    <cofactor evidence="3">
        <name>Mg(2+)</name>
        <dbReference type="ChEBI" id="CHEBI:18420"/>
    </cofactor>
    <text evidence="3">Binds 2 magnesium ions per subunit.</text>
</comment>
<keyword evidence="3" id="KW-0479">Metal-binding</keyword>
<dbReference type="Gene3D" id="1.10.4080.10">
    <property type="entry name" value="ADP-ribosylation/Crystallin J1"/>
    <property type="match status" value="1"/>
</dbReference>
<dbReference type="InterPro" id="IPR050792">
    <property type="entry name" value="ADP-ribosylglycohydrolase"/>
</dbReference>
<keyword evidence="3" id="KW-0460">Magnesium</keyword>
<dbReference type="PANTHER" id="PTHR16222:SF24">
    <property type="entry name" value="ADP-RIBOSYLHYDROLASE ARH3"/>
    <property type="match status" value="1"/>
</dbReference>
<dbReference type="InterPro" id="IPR036705">
    <property type="entry name" value="Ribosyl_crysJ1_sf"/>
</dbReference>
<comment type="similarity">
    <text evidence="1">Belongs to the ADP-ribosylglycohydrolase family.</text>
</comment>
<evidence type="ECO:0000313" key="4">
    <source>
        <dbReference type="EMBL" id="OVE56572.1"/>
    </source>
</evidence>
<evidence type="ECO:0000256" key="3">
    <source>
        <dbReference type="PIRSR" id="PIRSR605502-1"/>
    </source>
</evidence>
<dbReference type="RefSeq" id="WP_087710265.1">
    <property type="nucleotide sequence ID" value="NZ_MVAG01000122.1"/>
</dbReference>
<evidence type="ECO:0000256" key="2">
    <source>
        <dbReference type="ARBA" id="ARBA00022801"/>
    </source>
</evidence>
<dbReference type="GO" id="GO:0016787">
    <property type="term" value="F:hydrolase activity"/>
    <property type="evidence" value="ECO:0007669"/>
    <property type="project" value="UniProtKB-KW"/>
</dbReference>
<feature type="binding site" evidence="3">
    <location>
        <position position="253"/>
    </location>
    <ligand>
        <name>Mg(2+)</name>
        <dbReference type="ChEBI" id="CHEBI:18420"/>
        <label>1</label>
    </ligand>
</feature>
<dbReference type="InterPro" id="IPR005502">
    <property type="entry name" value="Ribosyl_crysJ1"/>
</dbReference>
<evidence type="ECO:0000256" key="1">
    <source>
        <dbReference type="ARBA" id="ARBA00010702"/>
    </source>
</evidence>
<gene>
    <name evidence="4" type="ORF">B0E34_13685</name>
</gene>
<protein>
    <recommendedName>
        <fullName evidence="6">ADP-ribosylglycohydrolase</fullName>
    </recommendedName>
</protein>
<accession>A0A202BZ48</accession>
<evidence type="ECO:0000313" key="5">
    <source>
        <dbReference type="Proteomes" id="UP000196355"/>
    </source>
</evidence>
<feature type="binding site" evidence="3">
    <location>
        <position position="251"/>
    </location>
    <ligand>
        <name>Mg(2+)</name>
        <dbReference type="ChEBI" id="CHEBI:18420"/>
        <label>1</label>
    </ligand>
</feature>
<dbReference type="PANTHER" id="PTHR16222">
    <property type="entry name" value="ADP-RIBOSYLGLYCOHYDROLASE"/>
    <property type="match status" value="1"/>
</dbReference>
<name>A0A202BZ48_9FLAO</name>
<keyword evidence="2" id="KW-0378">Hydrolase</keyword>
<reference evidence="5" key="1">
    <citation type="submission" date="2017-02" db="EMBL/GenBank/DDBJ databases">
        <authorList>
            <person name="Tetz G."/>
            <person name="Tetz V."/>
        </authorList>
    </citation>
    <scope>NUCLEOTIDE SEQUENCE [LARGE SCALE GENOMIC DNA]</scope>
    <source>
        <strain evidence="5">VT16-26</strain>
    </source>
</reference>
<feature type="binding site" evidence="3">
    <location>
        <position position="254"/>
    </location>
    <ligand>
        <name>Mg(2+)</name>
        <dbReference type="ChEBI" id="CHEBI:18420"/>
        <label>1</label>
    </ligand>
</feature>